<evidence type="ECO:0000256" key="6">
    <source>
        <dbReference type="ARBA" id="ARBA00009320"/>
    </source>
</evidence>
<comment type="catalytic activity">
    <reaction evidence="12">
        <text>L-isoleucine + 2-oxoglutarate = (S)-3-methyl-2-oxopentanoate + L-glutamate</text>
        <dbReference type="Rhea" id="RHEA:24801"/>
        <dbReference type="ChEBI" id="CHEBI:16810"/>
        <dbReference type="ChEBI" id="CHEBI:29985"/>
        <dbReference type="ChEBI" id="CHEBI:35146"/>
        <dbReference type="ChEBI" id="CHEBI:58045"/>
        <dbReference type="EC" id="2.6.1.42"/>
    </reaction>
</comment>
<dbReference type="SUPFAM" id="SSF56752">
    <property type="entry name" value="D-aminoacid aminotransferase-like PLP-dependent enzymes"/>
    <property type="match status" value="1"/>
</dbReference>
<dbReference type="PANTHER" id="PTHR42743:SF11">
    <property type="entry name" value="AMINODEOXYCHORISMATE LYASE"/>
    <property type="match status" value="1"/>
</dbReference>
<dbReference type="Gene3D" id="3.30.470.10">
    <property type="match status" value="1"/>
</dbReference>
<protein>
    <recommendedName>
        <fullName evidence="8">Probable branched-chain-amino-acid aminotransferase</fullName>
        <ecNumber evidence="7">2.6.1.42</ecNumber>
    </recommendedName>
</protein>
<evidence type="ECO:0000256" key="9">
    <source>
        <dbReference type="ARBA" id="ARBA00022898"/>
    </source>
</evidence>
<accession>A0A7Y0HFG6</accession>
<dbReference type="InterPro" id="IPR001544">
    <property type="entry name" value="Aminotrans_IV"/>
</dbReference>
<reference evidence="16 17" key="1">
    <citation type="submission" date="2020-04" db="EMBL/GenBank/DDBJ databases">
        <title>Rhodospirillaceae bacterium KN72 isolated from deep sea.</title>
        <authorList>
            <person name="Zhang D.-C."/>
        </authorList>
    </citation>
    <scope>NUCLEOTIDE SEQUENCE [LARGE SCALE GENOMIC DNA]</scope>
    <source>
        <strain evidence="16 17">KN72</strain>
    </source>
</reference>
<dbReference type="InterPro" id="IPR050571">
    <property type="entry name" value="Class-IV_PLP-Dep_Aminotrnsfr"/>
</dbReference>
<evidence type="ECO:0000256" key="7">
    <source>
        <dbReference type="ARBA" id="ARBA00013053"/>
    </source>
</evidence>
<proteinExistence type="inferred from homology"/>
<comment type="similarity">
    <text evidence="6 14">Belongs to the class-IV pyridoxal-phosphate-dependent aminotransferase family.</text>
</comment>
<evidence type="ECO:0000256" key="15">
    <source>
        <dbReference type="RuleBase" id="RU004516"/>
    </source>
</evidence>
<dbReference type="Proteomes" id="UP000539372">
    <property type="component" value="Unassembled WGS sequence"/>
</dbReference>
<dbReference type="GO" id="GO:0004084">
    <property type="term" value="F:branched-chain-amino-acid transaminase activity"/>
    <property type="evidence" value="ECO:0007669"/>
    <property type="project" value="UniProtKB-EC"/>
</dbReference>
<evidence type="ECO:0000256" key="3">
    <source>
        <dbReference type="ARBA" id="ARBA00004824"/>
    </source>
</evidence>
<keyword evidence="10" id="KW-0028">Amino-acid biosynthesis</keyword>
<dbReference type="EC" id="2.6.1.42" evidence="7"/>
<comment type="pathway">
    <text evidence="5">Amino-acid biosynthesis; L-leucine biosynthesis; L-leucine from 3-methyl-2-oxobutanoate: step 4/4.</text>
</comment>
<evidence type="ECO:0000256" key="12">
    <source>
        <dbReference type="ARBA" id="ARBA00048798"/>
    </source>
</evidence>
<dbReference type="InterPro" id="IPR043131">
    <property type="entry name" value="BCAT-like_N"/>
</dbReference>
<evidence type="ECO:0000313" key="17">
    <source>
        <dbReference type="Proteomes" id="UP000539372"/>
    </source>
</evidence>
<dbReference type="PROSITE" id="PS00770">
    <property type="entry name" value="AA_TRANSFER_CLASS_4"/>
    <property type="match status" value="1"/>
</dbReference>
<evidence type="ECO:0000313" key="16">
    <source>
        <dbReference type="EMBL" id="NMM45861.1"/>
    </source>
</evidence>
<dbReference type="InterPro" id="IPR036038">
    <property type="entry name" value="Aminotransferase-like"/>
</dbReference>
<comment type="function">
    <text evidence="2">Acts on leucine, isoleucine and valine.</text>
</comment>
<name>A0A7Y0HFG6_9PROT</name>
<dbReference type="InterPro" id="IPR043132">
    <property type="entry name" value="BCAT-like_C"/>
</dbReference>
<dbReference type="Gene3D" id="3.20.10.10">
    <property type="entry name" value="D-amino Acid Aminotransferase, subunit A, domain 2"/>
    <property type="match status" value="1"/>
</dbReference>
<comment type="catalytic activity">
    <reaction evidence="11">
        <text>L-valine + 2-oxoglutarate = 3-methyl-2-oxobutanoate + L-glutamate</text>
        <dbReference type="Rhea" id="RHEA:24813"/>
        <dbReference type="ChEBI" id="CHEBI:11851"/>
        <dbReference type="ChEBI" id="CHEBI:16810"/>
        <dbReference type="ChEBI" id="CHEBI:29985"/>
        <dbReference type="ChEBI" id="CHEBI:57762"/>
        <dbReference type="EC" id="2.6.1.42"/>
    </reaction>
</comment>
<keyword evidence="9 15" id="KW-0663">Pyridoxal phosphate</keyword>
<evidence type="ECO:0000256" key="2">
    <source>
        <dbReference type="ARBA" id="ARBA00003109"/>
    </source>
</evidence>
<evidence type="ECO:0000256" key="8">
    <source>
        <dbReference type="ARBA" id="ARBA00014472"/>
    </source>
</evidence>
<evidence type="ECO:0000256" key="13">
    <source>
        <dbReference type="ARBA" id="ARBA00049229"/>
    </source>
</evidence>
<evidence type="ECO:0000256" key="4">
    <source>
        <dbReference type="ARBA" id="ARBA00004931"/>
    </source>
</evidence>
<dbReference type="PANTHER" id="PTHR42743">
    <property type="entry name" value="AMINO-ACID AMINOTRANSFERASE"/>
    <property type="match status" value="1"/>
</dbReference>
<evidence type="ECO:0000256" key="11">
    <source>
        <dbReference type="ARBA" id="ARBA00048212"/>
    </source>
</evidence>
<keyword evidence="16" id="KW-0808">Transferase</keyword>
<keyword evidence="17" id="KW-1185">Reference proteome</keyword>
<dbReference type="NCBIfam" id="NF009896">
    <property type="entry name" value="PRK13356.1"/>
    <property type="match status" value="1"/>
</dbReference>
<comment type="cofactor">
    <cofactor evidence="1 15">
        <name>pyridoxal 5'-phosphate</name>
        <dbReference type="ChEBI" id="CHEBI:597326"/>
    </cofactor>
</comment>
<evidence type="ECO:0000256" key="14">
    <source>
        <dbReference type="RuleBase" id="RU004106"/>
    </source>
</evidence>
<dbReference type="GO" id="GO:0009082">
    <property type="term" value="P:branched-chain amino acid biosynthetic process"/>
    <property type="evidence" value="ECO:0007669"/>
    <property type="project" value="UniProtKB-KW"/>
</dbReference>
<keyword evidence="16" id="KW-0032">Aminotransferase</keyword>
<gene>
    <name evidence="16" type="ORF">HH303_15295</name>
</gene>
<comment type="caution">
    <text evidence="16">The sequence shown here is derived from an EMBL/GenBank/DDBJ whole genome shotgun (WGS) entry which is preliminary data.</text>
</comment>
<evidence type="ECO:0000256" key="1">
    <source>
        <dbReference type="ARBA" id="ARBA00001933"/>
    </source>
</evidence>
<dbReference type="Pfam" id="PF01063">
    <property type="entry name" value="Aminotran_4"/>
    <property type="match status" value="1"/>
</dbReference>
<dbReference type="AlphaFoldDB" id="A0A7Y0HFG6"/>
<evidence type="ECO:0000256" key="5">
    <source>
        <dbReference type="ARBA" id="ARBA00005072"/>
    </source>
</evidence>
<comment type="pathway">
    <text evidence="3">Amino-acid biosynthesis; L-isoleucine biosynthesis; L-isoleucine from 2-oxobutanoate: step 4/4.</text>
</comment>
<keyword evidence="10" id="KW-0100">Branched-chain amino acid biosynthesis</keyword>
<dbReference type="GO" id="GO:0005829">
    <property type="term" value="C:cytosol"/>
    <property type="evidence" value="ECO:0007669"/>
    <property type="project" value="TreeGrafter"/>
</dbReference>
<comment type="pathway">
    <text evidence="4">Amino-acid biosynthesis; L-valine biosynthesis; L-valine from pyruvate: step 4/4.</text>
</comment>
<evidence type="ECO:0000256" key="10">
    <source>
        <dbReference type="ARBA" id="ARBA00023304"/>
    </source>
</evidence>
<dbReference type="RefSeq" id="WP_169626236.1">
    <property type="nucleotide sequence ID" value="NZ_JABBNT010000004.1"/>
</dbReference>
<comment type="catalytic activity">
    <reaction evidence="13">
        <text>L-leucine + 2-oxoglutarate = 4-methyl-2-oxopentanoate + L-glutamate</text>
        <dbReference type="Rhea" id="RHEA:18321"/>
        <dbReference type="ChEBI" id="CHEBI:16810"/>
        <dbReference type="ChEBI" id="CHEBI:17865"/>
        <dbReference type="ChEBI" id="CHEBI:29985"/>
        <dbReference type="ChEBI" id="CHEBI:57427"/>
        <dbReference type="EC" id="2.6.1.42"/>
    </reaction>
</comment>
<dbReference type="EMBL" id="JABBNT010000004">
    <property type="protein sequence ID" value="NMM45861.1"/>
    <property type="molecule type" value="Genomic_DNA"/>
</dbReference>
<sequence>MSQPITFYNGQWMDANAPLWSSMSHGVWLSSMIFDGARAFEGVTPDLDLHCQRAVRSGIALGLAPTLRWEEIQEIALEGVKQFSTDTALYIRPMFWAENGFVAPDPSSTQFALTVNPLPMPGTDGFSACLSTLRRPMPSMAPTDAKASCLYPNAGRALAEARAKGFDNAVMMDPIGNIAEFATANLFMAKDGVVMTPAVNGTFLNGITRQRVIKLLRDKGETVVEGRVTPADLESADEIFNTGNYGKVMPVKHYEGRDLQPGPKYQLARELYWEFSHA</sequence>
<dbReference type="InterPro" id="IPR018300">
    <property type="entry name" value="Aminotrans_IV_CS"/>
</dbReference>
<organism evidence="16 17">
    <name type="scientific">Pacificispira spongiicola</name>
    <dbReference type="NCBI Taxonomy" id="2729598"/>
    <lineage>
        <taxon>Bacteria</taxon>
        <taxon>Pseudomonadati</taxon>
        <taxon>Pseudomonadota</taxon>
        <taxon>Alphaproteobacteria</taxon>
        <taxon>Rhodospirillales</taxon>
        <taxon>Rhodospirillaceae</taxon>
        <taxon>Pacificispira</taxon>
    </lineage>
</organism>